<gene>
    <name evidence="1" type="ORF">K444DRAFT_411127</name>
</gene>
<proteinExistence type="predicted"/>
<protein>
    <submittedName>
        <fullName evidence="1">Uncharacterized protein</fullName>
    </submittedName>
</protein>
<keyword evidence="2" id="KW-1185">Reference proteome</keyword>
<dbReference type="OrthoDB" id="3505050at2759"/>
<evidence type="ECO:0000313" key="1">
    <source>
        <dbReference type="EMBL" id="PMD59395.1"/>
    </source>
</evidence>
<dbReference type="InParanoid" id="A0A2J6T8P7"/>
<dbReference type="Proteomes" id="UP000235371">
    <property type="component" value="Unassembled WGS sequence"/>
</dbReference>
<organism evidence="1 2">
    <name type="scientific">Hyaloscypha bicolor E</name>
    <dbReference type="NCBI Taxonomy" id="1095630"/>
    <lineage>
        <taxon>Eukaryota</taxon>
        <taxon>Fungi</taxon>
        <taxon>Dikarya</taxon>
        <taxon>Ascomycota</taxon>
        <taxon>Pezizomycotina</taxon>
        <taxon>Leotiomycetes</taxon>
        <taxon>Helotiales</taxon>
        <taxon>Hyaloscyphaceae</taxon>
        <taxon>Hyaloscypha</taxon>
        <taxon>Hyaloscypha bicolor</taxon>
    </lineage>
</organism>
<dbReference type="EMBL" id="KZ613816">
    <property type="protein sequence ID" value="PMD59395.1"/>
    <property type="molecule type" value="Genomic_DNA"/>
</dbReference>
<evidence type="ECO:0000313" key="2">
    <source>
        <dbReference type="Proteomes" id="UP000235371"/>
    </source>
</evidence>
<sequence length="181" mass="20246">MPLLEQYLLRYKHFLSFKQTNKQTGFDSHYLLLPFKMQLSTLFLMFATTLLPLISGGARLAGGPADQVTAANTSCRELTGTWFVSFPFPFPFPFHSPYLFPPPFSPSPSLLSPSHPLCSGFSSSGSLRSQVRHGSQSRDPRAPRLGDLLVEALRARDPGQCGLARYEMYPWGWCGFGVRRL</sequence>
<dbReference type="RefSeq" id="XP_024736299.1">
    <property type="nucleotide sequence ID" value="XM_024872609.1"/>
</dbReference>
<reference evidence="1 2" key="1">
    <citation type="submission" date="2016-04" db="EMBL/GenBank/DDBJ databases">
        <title>A degradative enzymes factory behind the ericoid mycorrhizal symbiosis.</title>
        <authorList>
            <consortium name="DOE Joint Genome Institute"/>
            <person name="Martino E."/>
            <person name="Morin E."/>
            <person name="Grelet G."/>
            <person name="Kuo A."/>
            <person name="Kohler A."/>
            <person name="Daghino S."/>
            <person name="Barry K."/>
            <person name="Choi C."/>
            <person name="Cichocki N."/>
            <person name="Clum A."/>
            <person name="Copeland A."/>
            <person name="Hainaut M."/>
            <person name="Haridas S."/>
            <person name="Labutti K."/>
            <person name="Lindquist E."/>
            <person name="Lipzen A."/>
            <person name="Khouja H.-R."/>
            <person name="Murat C."/>
            <person name="Ohm R."/>
            <person name="Olson A."/>
            <person name="Spatafora J."/>
            <person name="Veneault-Fourrey C."/>
            <person name="Henrissat B."/>
            <person name="Grigoriev I."/>
            <person name="Martin F."/>
            <person name="Perotto S."/>
        </authorList>
    </citation>
    <scope>NUCLEOTIDE SEQUENCE [LARGE SCALE GENOMIC DNA]</scope>
    <source>
        <strain evidence="1 2">E</strain>
    </source>
</reference>
<dbReference type="AlphaFoldDB" id="A0A2J6T8P7"/>
<accession>A0A2J6T8P7</accession>
<dbReference type="GeneID" id="36580689"/>
<name>A0A2J6T8P7_9HELO</name>